<organism evidence="4 5">
    <name type="scientific">Stereocaulon virgatum</name>
    <dbReference type="NCBI Taxonomy" id="373712"/>
    <lineage>
        <taxon>Eukaryota</taxon>
        <taxon>Fungi</taxon>
        <taxon>Dikarya</taxon>
        <taxon>Ascomycota</taxon>
        <taxon>Pezizomycotina</taxon>
        <taxon>Lecanoromycetes</taxon>
        <taxon>OSLEUM clade</taxon>
        <taxon>Lecanoromycetidae</taxon>
        <taxon>Lecanorales</taxon>
        <taxon>Lecanorineae</taxon>
        <taxon>Stereocaulaceae</taxon>
        <taxon>Stereocaulon</taxon>
    </lineage>
</organism>
<dbReference type="PANTHER" id="PTHR43618">
    <property type="entry name" value="7-ALPHA-HYDROXYSTEROID DEHYDROGENASE"/>
    <property type="match status" value="1"/>
</dbReference>
<evidence type="ECO:0000313" key="4">
    <source>
        <dbReference type="EMBL" id="KAL2047407.1"/>
    </source>
</evidence>
<proteinExistence type="inferred from homology"/>
<comment type="similarity">
    <text evidence="1">Belongs to the short-chain dehydrogenases/reductases (SDR) family.</text>
</comment>
<dbReference type="Proteomes" id="UP001590950">
    <property type="component" value="Unassembled WGS sequence"/>
</dbReference>
<evidence type="ECO:0000256" key="2">
    <source>
        <dbReference type="ARBA" id="ARBA00022857"/>
    </source>
</evidence>
<comment type="caution">
    <text evidence="4">The sequence shown here is derived from an EMBL/GenBank/DDBJ whole genome shotgun (WGS) entry which is preliminary data.</text>
</comment>
<dbReference type="PANTHER" id="PTHR43618:SF4">
    <property type="entry name" value="SHORT CHAIN DEHYDROGENASE_REDUCTASE FAMILY (AFU_ORTHOLOGUE AFUA_7G04540)"/>
    <property type="match status" value="1"/>
</dbReference>
<sequence>MAAQALAVNGANVYIVGRTEEKLQTVAEVHGQGIAGEIVPLTADITSKRDIEDLVKEIEFREKCLCILINNAGINTSTQKPEGETGENFKKNLFGPESATLTIGPKHTR</sequence>
<dbReference type="CDD" id="cd05233">
    <property type="entry name" value="SDR_c"/>
    <property type="match status" value="1"/>
</dbReference>
<reference evidence="4 5" key="1">
    <citation type="submission" date="2024-09" db="EMBL/GenBank/DDBJ databases">
        <title>Rethinking Asexuality: The Enigmatic Case of Functional Sexual Genes in Lepraria (Stereocaulaceae).</title>
        <authorList>
            <person name="Doellman M."/>
            <person name="Sun Y."/>
            <person name="Barcenas-Pena A."/>
            <person name="Lumbsch H.T."/>
            <person name="Grewe F."/>
        </authorList>
    </citation>
    <scope>NUCLEOTIDE SEQUENCE [LARGE SCALE GENOMIC DNA]</scope>
    <source>
        <strain evidence="4 5">Mercado 3170</strain>
    </source>
</reference>
<name>A0ABR4ANT7_9LECA</name>
<dbReference type="InterPro" id="IPR036291">
    <property type="entry name" value="NAD(P)-bd_dom_sf"/>
</dbReference>
<evidence type="ECO:0000256" key="1">
    <source>
        <dbReference type="ARBA" id="ARBA00006484"/>
    </source>
</evidence>
<keyword evidence="3" id="KW-0560">Oxidoreductase</keyword>
<evidence type="ECO:0000313" key="5">
    <source>
        <dbReference type="Proteomes" id="UP001590950"/>
    </source>
</evidence>
<dbReference type="Gene3D" id="3.40.50.720">
    <property type="entry name" value="NAD(P)-binding Rossmann-like Domain"/>
    <property type="match status" value="1"/>
</dbReference>
<evidence type="ECO:0000256" key="3">
    <source>
        <dbReference type="ARBA" id="ARBA00023002"/>
    </source>
</evidence>
<gene>
    <name evidence="4" type="ORF">N7G274_001428</name>
</gene>
<dbReference type="InterPro" id="IPR002347">
    <property type="entry name" value="SDR_fam"/>
</dbReference>
<keyword evidence="2" id="KW-0521">NADP</keyword>
<accession>A0ABR4ANT7</accession>
<dbReference type="Pfam" id="PF00106">
    <property type="entry name" value="adh_short"/>
    <property type="match status" value="1"/>
</dbReference>
<dbReference type="EMBL" id="JBEFKJ010000003">
    <property type="protein sequence ID" value="KAL2047407.1"/>
    <property type="molecule type" value="Genomic_DNA"/>
</dbReference>
<dbReference type="SUPFAM" id="SSF51735">
    <property type="entry name" value="NAD(P)-binding Rossmann-fold domains"/>
    <property type="match status" value="1"/>
</dbReference>
<protein>
    <submittedName>
        <fullName evidence="4">Uncharacterized protein</fullName>
    </submittedName>
</protein>
<dbReference type="InterPro" id="IPR052178">
    <property type="entry name" value="Sec_Metab_Biosynth_SDR"/>
</dbReference>
<keyword evidence="5" id="KW-1185">Reference proteome</keyword>